<dbReference type="EnsemblPlants" id="MELO3C025421.2.1">
    <property type="protein sequence ID" value="MELO3C025421.2.1"/>
    <property type="gene ID" value="MELO3C025421.2"/>
</dbReference>
<reference evidence="2" key="1">
    <citation type="submission" date="2023-03" db="UniProtKB">
        <authorList>
            <consortium name="EnsemblPlants"/>
        </authorList>
    </citation>
    <scope>IDENTIFICATION</scope>
</reference>
<name>A0A9I9DZ05_CUCME</name>
<feature type="compositionally biased region" description="Polar residues" evidence="1">
    <location>
        <begin position="110"/>
        <end position="119"/>
    </location>
</feature>
<dbReference type="AlphaFoldDB" id="A0A9I9DZ05"/>
<feature type="region of interest" description="Disordered" evidence="1">
    <location>
        <begin position="42"/>
        <end position="137"/>
    </location>
</feature>
<organism evidence="2">
    <name type="scientific">Cucumis melo</name>
    <name type="common">Muskmelon</name>
    <dbReference type="NCBI Taxonomy" id="3656"/>
    <lineage>
        <taxon>Eukaryota</taxon>
        <taxon>Viridiplantae</taxon>
        <taxon>Streptophyta</taxon>
        <taxon>Embryophyta</taxon>
        <taxon>Tracheophyta</taxon>
        <taxon>Spermatophyta</taxon>
        <taxon>Magnoliopsida</taxon>
        <taxon>eudicotyledons</taxon>
        <taxon>Gunneridae</taxon>
        <taxon>Pentapetalae</taxon>
        <taxon>rosids</taxon>
        <taxon>fabids</taxon>
        <taxon>Cucurbitales</taxon>
        <taxon>Cucurbitaceae</taxon>
        <taxon>Benincaseae</taxon>
        <taxon>Cucumis</taxon>
    </lineage>
</organism>
<accession>A0A9I9DZ05</accession>
<feature type="compositionally biased region" description="Polar residues" evidence="1">
    <location>
        <begin position="54"/>
        <end position="67"/>
    </location>
</feature>
<proteinExistence type="predicted"/>
<evidence type="ECO:0000313" key="2">
    <source>
        <dbReference type="EnsemblPlants" id="MELO3C025421.2.1"/>
    </source>
</evidence>
<sequence length="137" mass="14817">MGNTRKGNYAAKSSEEVHEAPVSKSAMHGVRMRRFQCMSPKAHLSESIGPDDVTISNSNVEPANASTDEPIAIGGRSDVHAVDTPANYEDNGEHVNTGVNDGEIPANESVEPNVNNDPQPENHPILEVSRSTRKKFQ</sequence>
<protein>
    <submittedName>
        <fullName evidence="2">Uncharacterized protein</fullName>
    </submittedName>
</protein>
<feature type="region of interest" description="Disordered" evidence="1">
    <location>
        <begin position="1"/>
        <end position="28"/>
    </location>
</feature>
<dbReference type="Gramene" id="MELO3C025421.2.1">
    <property type="protein sequence ID" value="MELO3C025421.2.1"/>
    <property type="gene ID" value="MELO3C025421.2"/>
</dbReference>
<evidence type="ECO:0000256" key="1">
    <source>
        <dbReference type="SAM" id="MobiDB-lite"/>
    </source>
</evidence>